<evidence type="ECO:0000313" key="2">
    <source>
        <dbReference type="Proteomes" id="UP000244090"/>
    </source>
</evidence>
<dbReference type="SUPFAM" id="SSF51905">
    <property type="entry name" value="FAD/NAD(P)-binding domain"/>
    <property type="match status" value="1"/>
</dbReference>
<comment type="caution">
    <text evidence="1">The sequence shown here is derived from an EMBL/GenBank/DDBJ whole genome shotgun (WGS) entry which is preliminary data.</text>
</comment>
<organism evidence="1 2">
    <name type="scientific">Kordia periserrulae</name>
    <dbReference type="NCBI Taxonomy" id="701523"/>
    <lineage>
        <taxon>Bacteria</taxon>
        <taxon>Pseudomonadati</taxon>
        <taxon>Bacteroidota</taxon>
        <taxon>Flavobacteriia</taxon>
        <taxon>Flavobacteriales</taxon>
        <taxon>Flavobacteriaceae</taxon>
        <taxon>Kordia</taxon>
    </lineage>
</organism>
<dbReference type="OrthoDB" id="24355at2"/>
<dbReference type="Pfam" id="PF05834">
    <property type="entry name" value="Lycopene_cycl"/>
    <property type="match status" value="1"/>
</dbReference>
<dbReference type="EMBL" id="QBKT01000008">
    <property type="protein sequence ID" value="PTX59787.1"/>
    <property type="molecule type" value="Genomic_DNA"/>
</dbReference>
<dbReference type="Gene3D" id="3.50.50.60">
    <property type="entry name" value="FAD/NAD(P)-binding domain"/>
    <property type="match status" value="1"/>
</dbReference>
<reference evidence="1 2" key="1">
    <citation type="submission" date="2018-04" db="EMBL/GenBank/DDBJ databases">
        <title>Genomic Encyclopedia of Archaeal and Bacterial Type Strains, Phase II (KMG-II): from individual species to whole genera.</title>
        <authorList>
            <person name="Goeker M."/>
        </authorList>
    </citation>
    <scope>NUCLEOTIDE SEQUENCE [LARGE SCALE GENOMIC DNA]</scope>
    <source>
        <strain evidence="1 2">DSM 25731</strain>
    </source>
</reference>
<name>A0A2T6BUY4_9FLAO</name>
<dbReference type="AlphaFoldDB" id="A0A2T6BUY4"/>
<protein>
    <submittedName>
        <fullName evidence="1">Lycopene beta-cyclase</fullName>
    </submittedName>
</protein>
<evidence type="ECO:0000313" key="1">
    <source>
        <dbReference type="EMBL" id="PTX59787.1"/>
    </source>
</evidence>
<sequence length="380" mass="44273">MKYDYIIAGAGCAGLSLLYRMLNDNDLRQKQILVIDKSQKNKNDRTWCFWEKGEGLFEEIVTHQWKTLEFLSDDFQRQYAMENYRYKMIQGIDFYNFVLDFAKKHENVTFVHEAISSITSVDGEARVATENAEYNATYVFNSTSLFYPKMDTQNSLLQHFEGWVINAKKPVFDAKVGRLMDFRLSQEHGDTFMYVLPTSETEALVEYTLFTKKVLEKEQYKTALKSYIKDYLHIDEYEIQHTEFGIIPMSLAKFSRKVPNEKNIINLGTAGGFTKASSGYTFQFVQKHTENIIHLLKKGKHPNPRVTFRDKMFQWYDRTLLEVILSEKMAGKDIFATIFKNRDIETILAFLGNESSVWEDVKVMSCLPIMPFLTSGVKQL</sequence>
<dbReference type="Proteomes" id="UP000244090">
    <property type="component" value="Unassembled WGS sequence"/>
</dbReference>
<gene>
    <name evidence="1" type="ORF">C8N46_10897</name>
</gene>
<keyword evidence="2" id="KW-1185">Reference proteome</keyword>
<proteinExistence type="predicted"/>
<accession>A0A2T6BUY4</accession>
<dbReference type="RefSeq" id="WP_108115941.1">
    <property type="nucleotide sequence ID" value="NZ_QBKT01000008.1"/>
</dbReference>
<dbReference type="InterPro" id="IPR036188">
    <property type="entry name" value="FAD/NAD-bd_sf"/>
</dbReference>